<dbReference type="Proteomes" id="UP000054632">
    <property type="component" value="Unassembled WGS sequence"/>
</dbReference>
<feature type="non-terminal residue" evidence="1">
    <location>
        <position position="75"/>
    </location>
</feature>
<name>A0A0V1E5K7_TRIPS</name>
<proteinExistence type="predicted"/>
<dbReference type="AlphaFoldDB" id="A0A0V1E5K7"/>
<protein>
    <submittedName>
        <fullName evidence="1">Uncharacterized protein</fullName>
    </submittedName>
</protein>
<comment type="caution">
    <text evidence="1">The sequence shown here is derived from an EMBL/GenBank/DDBJ whole genome shotgun (WGS) entry which is preliminary data.</text>
</comment>
<gene>
    <name evidence="1" type="ORF">T4A_8739</name>
</gene>
<organism evidence="1 2">
    <name type="scientific">Trichinella pseudospiralis</name>
    <name type="common">Parasitic roundworm</name>
    <dbReference type="NCBI Taxonomy" id="6337"/>
    <lineage>
        <taxon>Eukaryota</taxon>
        <taxon>Metazoa</taxon>
        <taxon>Ecdysozoa</taxon>
        <taxon>Nematoda</taxon>
        <taxon>Enoplea</taxon>
        <taxon>Dorylaimia</taxon>
        <taxon>Trichinellida</taxon>
        <taxon>Trichinellidae</taxon>
        <taxon>Trichinella</taxon>
    </lineage>
</organism>
<feature type="non-terminal residue" evidence="1">
    <location>
        <position position="1"/>
    </location>
</feature>
<reference evidence="1 2" key="1">
    <citation type="submission" date="2015-01" db="EMBL/GenBank/DDBJ databases">
        <title>Evolution of Trichinella species and genotypes.</title>
        <authorList>
            <person name="Korhonen P.K."/>
            <person name="Edoardo P."/>
            <person name="Giuseppe L.R."/>
            <person name="Gasser R.B."/>
        </authorList>
    </citation>
    <scope>NUCLEOTIDE SEQUENCE [LARGE SCALE GENOMIC DNA]</scope>
    <source>
        <strain evidence="1">ISS13</strain>
    </source>
</reference>
<dbReference type="EMBL" id="JYDR01000104">
    <property type="protein sequence ID" value="KRY68785.1"/>
    <property type="molecule type" value="Genomic_DNA"/>
</dbReference>
<sequence>LRFFGGAVFNLTQALISPSNPNEKFFDEILFILERHSSPQSSQIKVGETISDFVADLFQVAQGCNFSDLEIMLRD</sequence>
<evidence type="ECO:0000313" key="2">
    <source>
        <dbReference type="Proteomes" id="UP000054632"/>
    </source>
</evidence>
<accession>A0A0V1E5K7</accession>
<evidence type="ECO:0000313" key="1">
    <source>
        <dbReference type="EMBL" id="KRY68785.1"/>
    </source>
</evidence>